<proteinExistence type="predicted"/>
<comment type="caution">
    <text evidence="1">The sequence shown here is derived from an EMBL/GenBank/DDBJ whole genome shotgun (WGS) entry which is preliminary data.</text>
</comment>
<name>A0ABP6PX37_9ACTN</name>
<dbReference type="EMBL" id="BAAAUV010000001">
    <property type="protein sequence ID" value="GAA3194396.1"/>
    <property type="molecule type" value="Genomic_DNA"/>
</dbReference>
<gene>
    <name evidence="1" type="ORF">GCM10010468_04180</name>
</gene>
<reference evidence="2" key="1">
    <citation type="journal article" date="2019" name="Int. J. Syst. Evol. Microbiol.">
        <title>The Global Catalogue of Microorganisms (GCM) 10K type strain sequencing project: providing services to taxonomists for standard genome sequencing and annotation.</title>
        <authorList>
            <consortium name="The Broad Institute Genomics Platform"/>
            <consortium name="The Broad Institute Genome Sequencing Center for Infectious Disease"/>
            <person name="Wu L."/>
            <person name="Ma J."/>
        </authorList>
    </citation>
    <scope>NUCLEOTIDE SEQUENCE [LARGE SCALE GENOMIC DNA]</scope>
    <source>
        <strain evidence="2">JCM 9377</strain>
    </source>
</reference>
<sequence length="100" mass="11650">MQRKVHGTWLSFTNKTKDRGPCSIGIQYRLPNSTAWKNLRGIPCERLTTKRFDYTATTKPRTAHWRLYFIEPATQKTAYLGSQTHRSSLSKPVYLKIPNH</sequence>
<protein>
    <submittedName>
        <fullName evidence="1">Uncharacterized protein</fullName>
    </submittedName>
</protein>
<accession>A0ABP6PX37</accession>
<dbReference type="Proteomes" id="UP001501237">
    <property type="component" value="Unassembled WGS sequence"/>
</dbReference>
<evidence type="ECO:0000313" key="2">
    <source>
        <dbReference type="Proteomes" id="UP001501237"/>
    </source>
</evidence>
<organism evidence="1 2">
    <name type="scientific">Actinocorallia longicatena</name>
    <dbReference type="NCBI Taxonomy" id="111803"/>
    <lineage>
        <taxon>Bacteria</taxon>
        <taxon>Bacillati</taxon>
        <taxon>Actinomycetota</taxon>
        <taxon>Actinomycetes</taxon>
        <taxon>Streptosporangiales</taxon>
        <taxon>Thermomonosporaceae</taxon>
        <taxon>Actinocorallia</taxon>
    </lineage>
</organism>
<dbReference type="RefSeq" id="WP_344821438.1">
    <property type="nucleotide sequence ID" value="NZ_BAAAUV010000001.1"/>
</dbReference>
<evidence type="ECO:0000313" key="1">
    <source>
        <dbReference type="EMBL" id="GAA3194396.1"/>
    </source>
</evidence>
<keyword evidence="2" id="KW-1185">Reference proteome</keyword>